<dbReference type="EMBL" id="JARZFX010000002">
    <property type="protein sequence ID" value="MEC5423338.1"/>
    <property type="molecule type" value="Genomic_DNA"/>
</dbReference>
<evidence type="ECO:0000313" key="1">
    <source>
        <dbReference type="EMBL" id="MEC5423338.1"/>
    </source>
</evidence>
<dbReference type="NCBIfam" id="TIGR04141">
    <property type="entry name" value="TIGR04141 family sporadically distributed protein"/>
    <property type="match status" value="1"/>
</dbReference>
<reference evidence="1 2" key="1">
    <citation type="journal article" date="2024" name="Int. J. Syst. Evol. Microbiol.">
        <title>Virgibacillus tibetensis sp. nov., isolated from salt lake on the Tibetan Plateau of China.</title>
        <authorList>
            <person name="Phurbu D."/>
            <person name="Liu Z.-X."/>
            <person name="Wang R."/>
            <person name="Zheng Y.-Y."/>
            <person name="Liu H.-C."/>
            <person name="Zhou Y.-G."/>
            <person name="Yu Y.-J."/>
            <person name="Li A.-H."/>
        </authorList>
    </citation>
    <scope>NUCLEOTIDE SEQUENCE [LARGE SCALE GENOMIC DNA]</scope>
    <source>
        <strain evidence="1 2">C22-A2</strain>
    </source>
</reference>
<dbReference type="InterPro" id="IPR026487">
    <property type="entry name" value="CHP04141"/>
</dbReference>
<keyword evidence="2" id="KW-1185">Reference proteome</keyword>
<dbReference type="RefSeq" id="WP_327606893.1">
    <property type="nucleotide sequence ID" value="NZ_JARZFX010000002.1"/>
</dbReference>
<comment type="caution">
    <text evidence="1">The sequence shown here is derived from an EMBL/GenBank/DDBJ whole genome shotgun (WGS) entry which is preliminary data.</text>
</comment>
<dbReference type="Proteomes" id="UP001335737">
    <property type="component" value="Unassembled WGS sequence"/>
</dbReference>
<evidence type="ECO:0000313" key="2">
    <source>
        <dbReference type="Proteomes" id="UP001335737"/>
    </source>
</evidence>
<dbReference type="Pfam" id="PF19614">
    <property type="entry name" value="DUF6119"/>
    <property type="match status" value="1"/>
</dbReference>
<gene>
    <name evidence="1" type="ORF">QGM71_07480</name>
</gene>
<organism evidence="1 2">
    <name type="scientific">Virgibacillus tibetensis</name>
    <dbReference type="NCBI Taxonomy" id="3042313"/>
    <lineage>
        <taxon>Bacteria</taxon>
        <taxon>Bacillati</taxon>
        <taxon>Bacillota</taxon>
        <taxon>Bacilli</taxon>
        <taxon>Bacillales</taxon>
        <taxon>Bacillaceae</taxon>
        <taxon>Virgibacillus</taxon>
    </lineage>
</organism>
<protein>
    <submittedName>
        <fullName evidence="1">TIGR04141 family sporadically distributed protein</fullName>
    </submittedName>
</protein>
<name>A0ABU6KDX4_9BACI</name>
<accession>A0ABU6KDX4</accession>
<proteinExistence type="predicted"/>
<sequence length="543" mass="64122">MAKVNIYKIEESRRRAFEENMAERLALSQNRIISQDEVKNLDCEMVLTLYRSRESMNKNVSWEWILQVFEDNILQTIVQPRAVVVVEYDDEMYALTFGHSYFLVDKYCDRNFAFSFARKMDYKEIKTTALTSPNSQRNKTINTYIDYSNLEFDSGESFTKLKAKVSQSLDFDLYSELIEVGNSLKFTLKEKSIQSICNLILHIIDVLKREDIYKIPVFSKISDKELLEALDKELKEKIQQGAATINISEFDIIGATEIFNNNDTTFTIEYNLALKTVSTLSHEEIEIFTRENNLNMLDILLDIKVVSHFNGAPVRTDKIRNLIDYVNDERRCILSKGEWYYFNDDYQKYLEDSISEIDVTYNTNYDFTADIHEEFLYERYVEENTSVDYEGMEKQDIMKRLKQKYYVERVFNTIREERDGFTNYDREEERVGKSKVELMDLYRDDTMYAVKIGNTSAKLCYAVDQSISSLRLYKHDSLKNMPKIENVAVWFVLERKTKLGMSSGKPNINELEMLMLKNKLDIWKKEVRILGYNPLVYINYRNK</sequence>